<dbReference type="Proteomes" id="UP000663090">
    <property type="component" value="Chromosome"/>
</dbReference>
<evidence type="ECO:0000259" key="1">
    <source>
        <dbReference type="Pfam" id="PF13400"/>
    </source>
</evidence>
<dbReference type="RefSeq" id="WP_206713351.1">
    <property type="nucleotide sequence ID" value="NZ_CP071091.1"/>
</dbReference>
<dbReference type="Pfam" id="PF13400">
    <property type="entry name" value="Tad"/>
    <property type="match status" value="1"/>
</dbReference>
<evidence type="ECO:0000313" key="3">
    <source>
        <dbReference type="Proteomes" id="UP000663090"/>
    </source>
</evidence>
<keyword evidence="3" id="KW-1185">Reference proteome</keyword>
<proteinExistence type="predicted"/>
<dbReference type="EMBL" id="CP071091">
    <property type="protein sequence ID" value="QSQ11604.1"/>
    <property type="molecule type" value="Genomic_DNA"/>
</dbReference>
<reference evidence="2 3" key="1">
    <citation type="submission" date="2021-02" db="EMBL/GenBank/DDBJ databases">
        <title>De Novo genome assembly of isolated myxobacteria.</title>
        <authorList>
            <person name="Stevens D.C."/>
        </authorList>
    </citation>
    <scope>NUCLEOTIDE SEQUENCE [LARGE SCALE GENOMIC DNA]</scope>
    <source>
        <strain evidence="2 3">SCHIC003</strain>
    </source>
</reference>
<accession>A0ABX7MZI5</accession>
<sequence length="553" mass="60020">MKRTLVRGQTMVLFVLGTLLMVLMATLTVSFAMKVRERIELQTVTDAAAYSNAVATARTFNNIAVMNRAQIGHAVAQAGATSLVSWATLYRAELNAANTGFGIGKTPYQIAKNTGCPCAWKNAWCKARCKCGIKGLADLSMLQAKLRAEKLRVDAVFQSMEFMVRMQMLGHQIAQGALYAAQQDVYRDLRDRLDNQTFANRIVGNAMGAGKHGNDASWKVPAIGNVNKKELSGGTLCSGDGAVCDLPLTVAHAVNAAMGSRGFTFVTHRQVVSKERHYAIHQANLDYLIWFPDEVLILPNTNGTTYFGKKGRQMPWLPPYAPAIVADDRGSIGWMYDHLLHGGNPVACPASVAGVQSISSSLVNSGGFPMPEHKWTGGPPGGDPFNHFLVPCLGGVSSCPGIWPPFLDYNPFRLLNGEGNVYGQPKNFAVVQRDLQARALDPWDLSFRYRFEKGGAGNVYDSRSFTLEDGTPNGTQTALSTGIAYYHRGGSAGINHWSEPPNLLNPYWRATLVGATIDNTGVDDAVNTLRLSSPVAAQTFEELRNAGFKGLQR</sequence>
<protein>
    <submittedName>
        <fullName evidence="2">Tad domain-containing protein</fullName>
    </submittedName>
</protein>
<name>A0ABX7MZI5_9BACT</name>
<evidence type="ECO:0000313" key="2">
    <source>
        <dbReference type="EMBL" id="QSQ11604.1"/>
    </source>
</evidence>
<feature type="domain" description="Putative Flp pilus-assembly TadG-like N-terminal" evidence="1">
    <location>
        <begin position="8"/>
        <end position="51"/>
    </location>
</feature>
<gene>
    <name evidence="2" type="ORF">JY572_24785</name>
</gene>
<dbReference type="InterPro" id="IPR028087">
    <property type="entry name" value="Tad_N"/>
</dbReference>
<organism evidence="2 3">
    <name type="scientific">Myxococcus landrumensis</name>
    <dbReference type="NCBI Taxonomy" id="2813577"/>
    <lineage>
        <taxon>Bacteria</taxon>
        <taxon>Pseudomonadati</taxon>
        <taxon>Myxococcota</taxon>
        <taxon>Myxococcia</taxon>
        <taxon>Myxococcales</taxon>
        <taxon>Cystobacterineae</taxon>
        <taxon>Myxococcaceae</taxon>
        <taxon>Myxococcus</taxon>
    </lineage>
</organism>